<name>A0A9X1LG11_9FLAO</name>
<keyword evidence="1" id="KW-1133">Transmembrane helix</keyword>
<gene>
    <name evidence="2" type="ORF">LGQ90_00165</name>
</gene>
<evidence type="ECO:0000313" key="3">
    <source>
        <dbReference type="Proteomes" id="UP001139414"/>
    </source>
</evidence>
<dbReference type="AlphaFoldDB" id="A0A9X1LG11"/>
<feature type="transmembrane region" description="Helical" evidence="1">
    <location>
        <begin position="106"/>
        <end position="126"/>
    </location>
</feature>
<sequence>MKPRQLAILICLPLIFLNHYAVYNHTPWLAHLGEILIFIPLILGFSKKLDFKNLNLSAFLGLSILAILLSFFENEGLFYLVSVLLRMVSYFFLIREALKYTERQTANKFMLVFFFLLIGVNAYFVFQHLQELEIYMAGIIELGFYSAYYINLLVLSIVALIYYLNSYSRKSVFFIIVVMGLVISDILRDMAFFYLPDTSVLLVKNFLSMIAIIMAFRFFSTKERKLRLINLV</sequence>
<reference evidence="2" key="1">
    <citation type="submission" date="2021-10" db="EMBL/GenBank/DDBJ databases">
        <title>Gramella sp. ASW11-100T, isolated from marine sediment.</title>
        <authorList>
            <person name="Xia C."/>
        </authorList>
    </citation>
    <scope>NUCLEOTIDE SEQUENCE</scope>
    <source>
        <strain evidence="2">ASW11-100</strain>
    </source>
</reference>
<evidence type="ECO:0000313" key="2">
    <source>
        <dbReference type="EMBL" id="MCB7479664.1"/>
    </source>
</evidence>
<comment type="caution">
    <text evidence="2">The sequence shown here is derived from an EMBL/GenBank/DDBJ whole genome shotgun (WGS) entry which is preliminary data.</text>
</comment>
<dbReference type="RefSeq" id="WP_229336886.1">
    <property type="nucleotide sequence ID" value="NZ_JAJBZG010000001.1"/>
</dbReference>
<feature type="transmembrane region" description="Helical" evidence="1">
    <location>
        <begin position="28"/>
        <end position="46"/>
    </location>
</feature>
<feature type="transmembrane region" description="Helical" evidence="1">
    <location>
        <begin position="5"/>
        <end position="22"/>
    </location>
</feature>
<keyword evidence="3" id="KW-1185">Reference proteome</keyword>
<proteinExistence type="predicted"/>
<feature type="transmembrane region" description="Helical" evidence="1">
    <location>
        <begin position="53"/>
        <end position="71"/>
    </location>
</feature>
<keyword evidence="1" id="KW-0812">Transmembrane</keyword>
<evidence type="ECO:0000256" key="1">
    <source>
        <dbReference type="SAM" id="Phobius"/>
    </source>
</evidence>
<feature type="transmembrane region" description="Helical" evidence="1">
    <location>
        <begin position="201"/>
        <end position="219"/>
    </location>
</feature>
<feature type="transmembrane region" description="Helical" evidence="1">
    <location>
        <begin position="172"/>
        <end position="195"/>
    </location>
</feature>
<dbReference type="Proteomes" id="UP001139414">
    <property type="component" value="Unassembled WGS sequence"/>
</dbReference>
<feature type="transmembrane region" description="Helical" evidence="1">
    <location>
        <begin position="77"/>
        <end position="94"/>
    </location>
</feature>
<protein>
    <submittedName>
        <fullName evidence="2">Uncharacterized protein</fullName>
    </submittedName>
</protein>
<keyword evidence="1" id="KW-0472">Membrane</keyword>
<dbReference type="EMBL" id="JAJBZG010000001">
    <property type="protein sequence ID" value="MCB7479664.1"/>
    <property type="molecule type" value="Genomic_DNA"/>
</dbReference>
<accession>A0A9X1LG11</accession>
<feature type="transmembrane region" description="Helical" evidence="1">
    <location>
        <begin position="146"/>
        <end position="165"/>
    </location>
</feature>
<organism evidence="2 3">
    <name type="scientific">Christiangramia sediminis</name>
    <dbReference type="NCBI Taxonomy" id="2881336"/>
    <lineage>
        <taxon>Bacteria</taxon>
        <taxon>Pseudomonadati</taxon>
        <taxon>Bacteroidota</taxon>
        <taxon>Flavobacteriia</taxon>
        <taxon>Flavobacteriales</taxon>
        <taxon>Flavobacteriaceae</taxon>
        <taxon>Christiangramia</taxon>
    </lineage>
</organism>